<dbReference type="PANTHER" id="PTHR42978:SF7">
    <property type="entry name" value="METALLO-HYDROLASE RV2300C-RELATED"/>
    <property type="match status" value="1"/>
</dbReference>
<evidence type="ECO:0000313" key="8">
    <source>
        <dbReference type="Proteomes" id="UP001200110"/>
    </source>
</evidence>
<dbReference type="Proteomes" id="UP001200110">
    <property type="component" value="Unassembled WGS sequence"/>
</dbReference>
<dbReference type="SUPFAM" id="SSF56281">
    <property type="entry name" value="Metallo-hydrolase/oxidoreductase"/>
    <property type="match status" value="1"/>
</dbReference>
<organism evidence="7 8">
    <name type="scientific">Gordonia liuliyuniae</name>
    <dbReference type="NCBI Taxonomy" id="2911517"/>
    <lineage>
        <taxon>Bacteria</taxon>
        <taxon>Bacillati</taxon>
        <taxon>Actinomycetota</taxon>
        <taxon>Actinomycetes</taxon>
        <taxon>Mycobacteriales</taxon>
        <taxon>Gordoniaceae</taxon>
        <taxon>Gordonia</taxon>
    </lineage>
</organism>
<evidence type="ECO:0000259" key="6">
    <source>
        <dbReference type="SMART" id="SM00849"/>
    </source>
</evidence>
<keyword evidence="8" id="KW-1185">Reference proteome</keyword>
<name>A0ABS9IXT9_9ACTN</name>
<feature type="domain" description="Metallo-beta-lactamase" evidence="6">
    <location>
        <begin position="21"/>
        <end position="253"/>
    </location>
</feature>
<comment type="cofactor">
    <cofactor evidence="1">
        <name>Zn(2+)</name>
        <dbReference type="ChEBI" id="CHEBI:29105"/>
    </cofactor>
</comment>
<evidence type="ECO:0000256" key="3">
    <source>
        <dbReference type="ARBA" id="ARBA00022723"/>
    </source>
</evidence>
<dbReference type="InterPro" id="IPR001279">
    <property type="entry name" value="Metallo-B-lactamas"/>
</dbReference>
<proteinExistence type="inferred from homology"/>
<dbReference type="InterPro" id="IPR036866">
    <property type="entry name" value="RibonucZ/Hydroxyglut_hydro"/>
</dbReference>
<evidence type="ECO:0000256" key="1">
    <source>
        <dbReference type="ARBA" id="ARBA00001947"/>
    </source>
</evidence>
<keyword evidence="5" id="KW-0862">Zinc</keyword>
<dbReference type="Pfam" id="PF00753">
    <property type="entry name" value="Lactamase_B"/>
    <property type="match status" value="1"/>
</dbReference>
<comment type="caution">
    <text evidence="7">The sequence shown here is derived from an EMBL/GenBank/DDBJ whole genome shotgun (WGS) entry which is preliminary data.</text>
</comment>
<gene>
    <name evidence="7" type="ORF">L5G33_18165</name>
</gene>
<accession>A0ABS9IXT9</accession>
<dbReference type="Gene3D" id="3.60.15.10">
    <property type="entry name" value="Ribonuclease Z/Hydroxyacylglutathione hydrolase-like"/>
    <property type="match status" value="1"/>
</dbReference>
<comment type="similarity">
    <text evidence="2">Belongs to the metallo-beta-lactamase superfamily.</text>
</comment>
<evidence type="ECO:0000256" key="4">
    <source>
        <dbReference type="ARBA" id="ARBA00022801"/>
    </source>
</evidence>
<dbReference type="InterPro" id="IPR051013">
    <property type="entry name" value="MBL_superfamily_lactonases"/>
</dbReference>
<evidence type="ECO:0000256" key="2">
    <source>
        <dbReference type="ARBA" id="ARBA00007749"/>
    </source>
</evidence>
<dbReference type="PANTHER" id="PTHR42978">
    <property type="entry name" value="QUORUM-QUENCHING LACTONASE YTNP-RELATED-RELATED"/>
    <property type="match status" value="1"/>
</dbReference>
<keyword evidence="4" id="KW-0378">Hydrolase</keyword>
<dbReference type="CDD" id="cd07742">
    <property type="entry name" value="metallo-hydrolase-like_MBL-fold"/>
    <property type="match status" value="1"/>
</dbReference>
<sequence length="269" mass="29143">MKVHHLNCGTMRPLATPGGLVCHVLLVETPTGLALVDTGLGLRYGSEPGKLFGPSRFVVRPVFDEAEAAVRQVQALGFDPHDVRDIVLTHFDADHVGGIADFPWARIHLTGDEANAALTPRTFAEKSRYLPAQRDHRPELVRHEPAAGDQWRGFASATELTEIGDGIVMLALPGHSRGHAAIAVDAGHGRWVLHAGDSFYHSRQIGGHGKAPLGLLAMERTVAFDWPRVRENHERLRELLASNAPGLQIVNAHDPTLLAAARESSGQRG</sequence>
<reference evidence="7 8" key="1">
    <citation type="submission" date="2022-01" db="EMBL/GenBank/DDBJ databases">
        <authorList>
            <person name="Huang Y."/>
        </authorList>
    </citation>
    <scope>NUCLEOTIDE SEQUENCE [LARGE SCALE GENOMIC DNA]</scope>
    <source>
        <strain evidence="7 8">HY366</strain>
    </source>
</reference>
<evidence type="ECO:0000256" key="5">
    <source>
        <dbReference type="ARBA" id="ARBA00022833"/>
    </source>
</evidence>
<protein>
    <submittedName>
        <fullName evidence="7">MBL fold metallo-hydrolase</fullName>
    </submittedName>
</protein>
<keyword evidence="3" id="KW-0479">Metal-binding</keyword>
<dbReference type="EMBL" id="JAKKOR010000013">
    <property type="protein sequence ID" value="MCF8590385.1"/>
    <property type="molecule type" value="Genomic_DNA"/>
</dbReference>
<evidence type="ECO:0000313" key="7">
    <source>
        <dbReference type="EMBL" id="MCF8590385.1"/>
    </source>
</evidence>
<dbReference type="SMART" id="SM00849">
    <property type="entry name" value="Lactamase_B"/>
    <property type="match status" value="1"/>
</dbReference>